<reference evidence="1 2" key="1">
    <citation type="submission" date="2014-04" db="EMBL/GenBank/DDBJ databases">
        <authorList>
            <consortium name="DOE Joint Genome Institute"/>
            <person name="Kuo A."/>
            <person name="Ruytinx J."/>
            <person name="Rineau F."/>
            <person name="Colpaert J."/>
            <person name="Kohler A."/>
            <person name="Nagy L.G."/>
            <person name="Floudas D."/>
            <person name="Copeland A."/>
            <person name="Barry K.W."/>
            <person name="Cichocki N."/>
            <person name="Veneault-Fourrey C."/>
            <person name="LaButti K."/>
            <person name="Lindquist E.A."/>
            <person name="Lipzen A."/>
            <person name="Lundell T."/>
            <person name="Morin E."/>
            <person name="Murat C."/>
            <person name="Sun H."/>
            <person name="Tunlid A."/>
            <person name="Henrissat B."/>
            <person name="Grigoriev I.V."/>
            <person name="Hibbett D.S."/>
            <person name="Martin F."/>
            <person name="Nordberg H.P."/>
            <person name="Cantor M.N."/>
            <person name="Hua S.X."/>
        </authorList>
    </citation>
    <scope>NUCLEOTIDE SEQUENCE [LARGE SCALE GENOMIC DNA]</scope>
    <source>
        <strain evidence="1 2">UH-Slu-Lm8-n1</strain>
    </source>
</reference>
<protein>
    <submittedName>
        <fullName evidence="1">Unplaced genomic scaffold CY34scaffold_1293, whole genome shotgun sequence</fullName>
    </submittedName>
</protein>
<dbReference type="EMBL" id="KN836424">
    <property type="protein sequence ID" value="KIK32076.1"/>
    <property type="molecule type" value="Genomic_DNA"/>
</dbReference>
<dbReference type="HOGENOM" id="CLU_087177_0_0_1"/>
<dbReference type="OrthoDB" id="2611519at2759"/>
<gene>
    <name evidence="1" type="ORF">CY34DRAFT_27274</name>
</gene>
<sequence>MHFDYFTRYGEQGNGAPSGIHPDLLHKAGKSRVNHMQRIPYASSTIHANQEQYSVLTEILRDICRLIGQAMEKYLPDVDSRLSFVCSLLPMGDHPVSAPFTGLVLNIQCNTSGHLDGDDLLVCCVIPFGQFSNGEFVQYETGLVFDIMPGDFFIFPSSKITHFNLHFSGFRGSLVLHSDALTDSWVMNRNGWANHMNTTFDSSIVL</sequence>
<proteinExistence type="predicted"/>
<reference evidence="2" key="2">
    <citation type="submission" date="2015-01" db="EMBL/GenBank/DDBJ databases">
        <title>Evolutionary Origins and Diversification of the Mycorrhizal Mutualists.</title>
        <authorList>
            <consortium name="DOE Joint Genome Institute"/>
            <consortium name="Mycorrhizal Genomics Consortium"/>
            <person name="Kohler A."/>
            <person name="Kuo A."/>
            <person name="Nagy L.G."/>
            <person name="Floudas D."/>
            <person name="Copeland A."/>
            <person name="Barry K.W."/>
            <person name="Cichocki N."/>
            <person name="Veneault-Fourrey C."/>
            <person name="LaButti K."/>
            <person name="Lindquist E.A."/>
            <person name="Lipzen A."/>
            <person name="Lundell T."/>
            <person name="Morin E."/>
            <person name="Murat C."/>
            <person name="Riley R."/>
            <person name="Ohm R."/>
            <person name="Sun H."/>
            <person name="Tunlid A."/>
            <person name="Henrissat B."/>
            <person name="Grigoriev I.V."/>
            <person name="Hibbett D.S."/>
            <person name="Martin F."/>
        </authorList>
    </citation>
    <scope>NUCLEOTIDE SEQUENCE [LARGE SCALE GENOMIC DNA]</scope>
    <source>
        <strain evidence="2">UH-Slu-Lm8-n1</strain>
    </source>
</reference>
<evidence type="ECO:0000313" key="2">
    <source>
        <dbReference type="Proteomes" id="UP000054485"/>
    </source>
</evidence>
<dbReference type="STRING" id="930992.A0A0C9ZS11"/>
<dbReference type="AlphaFoldDB" id="A0A0C9ZS11"/>
<dbReference type="InParanoid" id="A0A0C9ZS11"/>
<dbReference type="Proteomes" id="UP000054485">
    <property type="component" value="Unassembled WGS sequence"/>
</dbReference>
<accession>A0A0C9ZS11</accession>
<keyword evidence="2" id="KW-1185">Reference proteome</keyword>
<organism evidence="1 2">
    <name type="scientific">Suillus luteus UH-Slu-Lm8-n1</name>
    <dbReference type="NCBI Taxonomy" id="930992"/>
    <lineage>
        <taxon>Eukaryota</taxon>
        <taxon>Fungi</taxon>
        <taxon>Dikarya</taxon>
        <taxon>Basidiomycota</taxon>
        <taxon>Agaricomycotina</taxon>
        <taxon>Agaricomycetes</taxon>
        <taxon>Agaricomycetidae</taxon>
        <taxon>Boletales</taxon>
        <taxon>Suillineae</taxon>
        <taxon>Suillaceae</taxon>
        <taxon>Suillus</taxon>
    </lineage>
</organism>
<name>A0A0C9ZS11_9AGAM</name>
<dbReference type="Gene3D" id="3.60.130.30">
    <property type="match status" value="1"/>
</dbReference>
<evidence type="ECO:0000313" key="1">
    <source>
        <dbReference type="EMBL" id="KIK32076.1"/>
    </source>
</evidence>